<reference evidence="2 3" key="1">
    <citation type="submission" date="2024-10" db="EMBL/GenBank/DDBJ databases">
        <authorList>
            <person name="Ratan Roy A."/>
            <person name="Morales Sandoval P.H."/>
            <person name="De Los Santos Villalobos S."/>
            <person name="Chakraborty S."/>
            <person name="Mukherjee J."/>
        </authorList>
    </citation>
    <scope>NUCLEOTIDE SEQUENCE [LARGE SCALE GENOMIC DNA]</scope>
    <source>
        <strain evidence="2 3">S1</strain>
    </source>
</reference>
<feature type="domain" description="RNB" evidence="1">
    <location>
        <begin position="265"/>
        <end position="555"/>
    </location>
</feature>
<dbReference type="PANTHER" id="PTHR23355:SF42">
    <property type="entry name" value="RIBONUCLEASE II, CHLOROPLASTIC_MITOCHONDRIAL"/>
    <property type="match status" value="1"/>
</dbReference>
<dbReference type="Gene3D" id="1.10.10.10">
    <property type="entry name" value="Winged helix-like DNA-binding domain superfamily/Winged helix DNA-binding domain"/>
    <property type="match status" value="1"/>
</dbReference>
<dbReference type="RefSeq" id="WP_377963082.1">
    <property type="nucleotide sequence ID" value="NZ_JBHZOL010000041.1"/>
</dbReference>
<dbReference type="Pfam" id="PF25255">
    <property type="entry name" value="WHD_RNase_II"/>
    <property type="match status" value="1"/>
</dbReference>
<evidence type="ECO:0000313" key="3">
    <source>
        <dbReference type="Proteomes" id="UP001600165"/>
    </source>
</evidence>
<sequence>MEKGKLIEFKYQGAPRLAVVDRPDGKKNWVVIDEQGQSHSLHPRQVTFQSSQASYAPEDLGQFRAEAEAFIDPSSLEVAWELLSELGEAADPVSLAQLLFSDQQLPLCYAAHRLLSEDKIYFKQKGDRYEPRPASQVEEIQHQLNREAQRLQEWQGFLDRVQQVLAGEPLEWQKSDRPRLEAVERLALFGEEASQRALATETLEALERSATAESAFQLLVDLGLWSVHENLALKRSQIPTQFPEKILAMVEQRLSNPPSDPDIERLELTHLKVYTIDDESTCEIDDGLSLEILANGQHKIWVHIADPTRWLIPGDELELEARRRCTTVYLPTGMVPMFPSELATGPMSLVQGQTCCALSFGICLSEAGEVESYDIHTSLIKPTYRLTYEDVDEILDLGVEAEPEITAIAQWAKVRQAWRQSQGAININMPESSVKVRDDDISVEVLDISLARQLVAEMMILAGEVAARYGEAHNLAMPFRSQPQPELPSEQELLQLPYGWVRDCALRRCMPRSEMGTTPARHATLGLDRYSQVTSPIRRYTDLLAHFQLKAHLRGEPLPFSTMEITELTQGASTAAYEAVLVERQTKRYWSLEYLRRRSDEVWPAMLLRWLREHEGLGLVILEDLGVELPMRFDRPADLGEHLQVRVAYVNPREDVIHLSEVIEASSAGESAASTSSALQL</sequence>
<dbReference type="PANTHER" id="PTHR23355">
    <property type="entry name" value="RIBONUCLEASE"/>
    <property type="match status" value="1"/>
</dbReference>
<dbReference type="EMBL" id="JBHZOL010000041">
    <property type="protein sequence ID" value="MFE4105872.1"/>
    <property type="molecule type" value="Genomic_DNA"/>
</dbReference>
<evidence type="ECO:0000313" key="2">
    <source>
        <dbReference type="EMBL" id="MFE4105872.1"/>
    </source>
</evidence>
<proteinExistence type="predicted"/>
<dbReference type="Pfam" id="PF23163">
    <property type="entry name" value="CSD_RNase_II"/>
    <property type="match status" value="1"/>
</dbReference>
<dbReference type="InterPro" id="IPR001900">
    <property type="entry name" value="RNase_II/R"/>
</dbReference>
<dbReference type="InterPro" id="IPR056403">
    <property type="entry name" value="RNase_II_barrel"/>
</dbReference>
<accession>A0ABW6ICH5</accession>
<dbReference type="InterPro" id="IPR056404">
    <property type="entry name" value="HTH_RNase_II"/>
</dbReference>
<dbReference type="Pfam" id="PF00773">
    <property type="entry name" value="RNB"/>
    <property type="match status" value="1"/>
</dbReference>
<keyword evidence="2" id="KW-0378">Hydrolase</keyword>
<gene>
    <name evidence="2" type="ORF">ACFVKH_06265</name>
</gene>
<dbReference type="InterPro" id="IPR050180">
    <property type="entry name" value="RNR_Ribonuclease"/>
</dbReference>
<dbReference type="SUPFAM" id="SSF50249">
    <property type="entry name" value="Nucleic acid-binding proteins"/>
    <property type="match status" value="1"/>
</dbReference>
<dbReference type="EC" id="3.1.13.-" evidence="2"/>
<dbReference type="InterPro" id="IPR012340">
    <property type="entry name" value="NA-bd_OB-fold"/>
</dbReference>
<comment type="caution">
    <text evidence="2">The sequence shown here is derived from an EMBL/GenBank/DDBJ whole genome shotgun (WGS) entry which is preliminary data.</text>
</comment>
<protein>
    <submittedName>
        <fullName evidence="2">Ribonuclease catalytic domain-containing protein</fullName>
        <ecNumber evidence="2">3.1.13.-</ecNumber>
    </submittedName>
</protein>
<dbReference type="Pfam" id="PF23161">
    <property type="entry name" value="HTH_RNase_II"/>
    <property type="match status" value="1"/>
</dbReference>
<dbReference type="InterPro" id="IPR057324">
    <property type="entry name" value="WH_RNase_II"/>
</dbReference>
<keyword evidence="3" id="KW-1185">Reference proteome</keyword>
<organism evidence="2 3">
    <name type="scientific">Almyronema epifaneia S1</name>
    <dbReference type="NCBI Taxonomy" id="2991925"/>
    <lineage>
        <taxon>Bacteria</taxon>
        <taxon>Bacillati</taxon>
        <taxon>Cyanobacteriota</taxon>
        <taxon>Cyanophyceae</taxon>
        <taxon>Nodosilineales</taxon>
        <taxon>Nodosilineaceae</taxon>
        <taxon>Almyronema</taxon>
        <taxon>Almyronema epifaneia</taxon>
    </lineage>
</organism>
<name>A0ABW6ICH5_9CYAN</name>
<evidence type="ECO:0000259" key="1">
    <source>
        <dbReference type="SMART" id="SM00955"/>
    </source>
</evidence>
<dbReference type="SMART" id="SM00955">
    <property type="entry name" value="RNB"/>
    <property type="match status" value="1"/>
</dbReference>
<dbReference type="InterPro" id="IPR036388">
    <property type="entry name" value="WH-like_DNA-bd_sf"/>
</dbReference>
<dbReference type="Proteomes" id="UP001600165">
    <property type="component" value="Unassembled WGS sequence"/>
</dbReference>
<dbReference type="GO" id="GO:0016787">
    <property type="term" value="F:hydrolase activity"/>
    <property type="evidence" value="ECO:0007669"/>
    <property type="project" value="UniProtKB-KW"/>
</dbReference>